<dbReference type="InterPro" id="IPR014311">
    <property type="entry name" value="Guanine_deaminase"/>
</dbReference>
<dbReference type="InterPro" id="IPR011059">
    <property type="entry name" value="Metal-dep_hydrolase_composite"/>
</dbReference>
<reference evidence="10 11" key="1">
    <citation type="submission" date="2020-02" db="EMBL/GenBank/DDBJ databases">
        <authorList>
            <person name="Yang Z."/>
        </authorList>
    </citation>
    <scope>NUCLEOTIDE SEQUENCE [LARGE SCALE GENOMIC DNA]</scope>
    <source>
        <strain evidence="10 11">HX-7-9</strain>
    </source>
</reference>
<evidence type="ECO:0000256" key="5">
    <source>
        <dbReference type="ARBA" id="ARBA00022801"/>
    </source>
</evidence>
<evidence type="ECO:0000256" key="7">
    <source>
        <dbReference type="NCBIfam" id="TIGR02967"/>
    </source>
</evidence>
<dbReference type="InterPro" id="IPR006680">
    <property type="entry name" value="Amidohydro-rel"/>
</dbReference>
<dbReference type="PANTHER" id="PTHR11271:SF6">
    <property type="entry name" value="GUANINE DEAMINASE"/>
    <property type="match status" value="1"/>
</dbReference>
<dbReference type="InterPro" id="IPR032466">
    <property type="entry name" value="Metal_Hydrolase"/>
</dbReference>
<gene>
    <name evidence="10" type="primary">guaD</name>
    <name evidence="10" type="ORF">GZH52_12525</name>
</gene>
<keyword evidence="6 8" id="KW-0862">Zinc</keyword>
<comment type="catalytic activity">
    <reaction evidence="8">
        <text>guanine + H2O + H(+) = xanthine + NH4(+)</text>
        <dbReference type="Rhea" id="RHEA:14665"/>
        <dbReference type="ChEBI" id="CHEBI:15377"/>
        <dbReference type="ChEBI" id="CHEBI:15378"/>
        <dbReference type="ChEBI" id="CHEBI:16235"/>
        <dbReference type="ChEBI" id="CHEBI:17712"/>
        <dbReference type="ChEBI" id="CHEBI:28938"/>
        <dbReference type="EC" id="3.5.4.3"/>
    </reaction>
</comment>
<accession>A0A6B2KTN6</accession>
<dbReference type="Pfam" id="PF01979">
    <property type="entry name" value="Amidohydro_1"/>
    <property type="match status" value="1"/>
</dbReference>
<comment type="cofactor">
    <cofactor evidence="8">
        <name>Zn(2+)</name>
        <dbReference type="ChEBI" id="CHEBI:29105"/>
    </cofactor>
    <text evidence="8">Binds 1 zinc ion per subunit.</text>
</comment>
<dbReference type="Gene3D" id="2.30.40.10">
    <property type="entry name" value="Urease, subunit C, domain 1"/>
    <property type="match status" value="1"/>
</dbReference>
<evidence type="ECO:0000256" key="8">
    <source>
        <dbReference type="RuleBase" id="RU366009"/>
    </source>
</evidence>
<evidence type="ECO:0000256" key="3">
    <source>
        <dbReference type="ARBA" id="ARBA00012781"/>
    </source>
</evidence>
<dbReference type="GO" id="GO:0008892">
    <property type="term" value="F:guanine deaminase activity"/>
    <property type="evidence" value="ECO:0007669"/>
    <property type="project" value="UniProtKB-UniRule"/>
</dbReference>
<evidence type="ECO:0000256" key="1">
    <source>
        <dbReference type="ARBA" id="ARBA00004984"/>
    </source>
</evidence>
<dbReference type="EC" id="3.5.4.3" evidence="3 7"/>
<keyword evidence="4 8" id="KW-0479">Metal-binding</keyword>
<dbReference type="FunFam" id="3.20.20.140:FF:000022">
    <property type="entry name" value="Guanine deaminase"/>
    <property type="match status" value="1"/>
</dbReference>
<evidence type="ECO:0000259" key="9">
    <source>
        <dbReference type="Pfam" id="PF01979"/>
    </source>
</evidence>
<evidence type="ECO:0000256" key="2">
    <source>
        <dbReference type="ARBA" id="ARBA00006745"/>
    </source>
</evidence>
<dbReference type="SUPFAM" id="SSF51338">
    <property type="entry name" value="Composite domain of metallo-dependent hydrolases"/>
    <property type="match status" value="1"/>
</dbReference>
<evidence type="ECO:0000256" key="4">
    <source>
        <dbReference type="ARBA" id="ARBA00022723"/>
    </source>
</evidence>
<evidence type="ECO:0000313" key="11">
    <source>
        <dbReference type="Proteomes" id="UP000482578"/>
    </source>
</evidence>
<comment type="pathway">
    <text evidence="1 8">Purine metabolism; guanine degradation; xanthine from guanine: step 1/1.</text>
</comment>
<dbReference type="RefSeq" id="WP_163316794.1">
    <property type="nucleotide sequence ID" value="NZ_JAAGAA010000011.1"/>
</dbReference>
<evidence type="ECO:0000313" key="10">
    <source>
        <dbReference type="EMBL" id="NDV13605.1"/>
    </source>
</evidence>
<dbReference type="NCBIfam" id="NF006679">
    <property type="entry name" value="PRK09228.1"/>
    <property type="match status" value="1"/>
</dbReference>
<dbReference type="NCBIfam" id="TIGR02967">
    <property type="entry name" value="guan_deamin"/>
    <property type="match status" value="1"/>
</dbReference>
<dbReference type="InterPro" id="IPR051607">
    <property type="entry name" value="Metallo-dep_hydrolases"/>
</dbReference>
<comment type="similarity">
    <text evidence="2 8">Belongs to the metallo-dependent hydrolases superfamily. ATZ/TRZ family.</text>
</comment>
<proteinExistence type="inferred from homology"/>
<feature type="domain" description="Amidohydrolase-related" evidence="9">
    <location>
        <begin position="66"/>
        <end position="430"/>
    </location>
</feature>
<dbReference type="AlphaFoldDB" id="A0A6B2KTN6"/>
<dbReference type="PANTHER" id="PTHR11271">
    <property type="entry name" value="GUANINE DEAMINASE"/>
    <property type="match status" value="1"/>
</dbReference>
<dbReference type="EMBL" id="JAAGAA010000011">
    <property type="protein sequence ID" value="NDV13605.1"/>
    <property type="molecule type" value="Genomic_DNA"/>
</dbReference>
<dbReference type="CDD" id="cd01303">
    <property type="entry name" value="GDEase"/>
    <property type="match status" value="1"/>
</dbReference>
<dbReference type="GO" id="GO:0006147">
    <property type="term" value="P:guanine catabolic process"/>
    <property type="evidence" value="ECO:0007669"/>
    <property type="project" value="UniProtKB-UniRule"/>
</dbReference>
<evidence type="ECO:0000256" key="6">
    <source>
        <dbReference type="ARBA" id="ARBA00022833"/>
    </source>
</evidence>
<dbReference type="Proteomes" id="UP000482578">
    <property type="component" value="Unassembled WGS sequence"/>
</dbReference>
<dbReference type="GO" id="GO:0008270">
    <property type="term" value="F:zinc ion binding"/>
    <property type="evidence" value="ECO:0007669"/>
    <property type="project" value="UniProtKB-UniRule"/>
</dbReference>
<comment type="caution">
    <text evidence="10">The sequence shown here is derived from an EMBL/GenBank/DDBJ whole genome shotgun (WGS) entry which is preliminary data.</text>
</comment>
<dbReference type="GO" id="GO:0005829">
    <property type="term" value="C:cytosol"/>
    <property type="evidence" value="ECO:0007669"/>
    <property type="project" value="TreeGrafter"/>
</dbReference>
<sequence>MQTAIRGALLTFKDDPFVRDLQDCMVYLDDAVVVMENGKIAAVGAAAGVLPTLPAELPVTRYPDSVILPGFIDSHVHYPQTRMIAAYGEQLIDWLNNYTFITEQGFADKAHAAEVASVFLKEQHRNGVTSATVFGTVFPQSVDALFEEAARYDMRIMAGKVCMDRNAPAALLDTPQRAYDESKALIERWHGKGRAEYVITPRFAPTSSPEQLEMVGALAAEFPTTLIQSHLSENRGEVEWVKSLFPECRDYTDVYHRFGLLRDRAIYGHGIHLSEAELDVLSATGTAIAHCPTSNFFLGSGYFNVKAARDASRPVKVGLATDLGAGTSFSMLQTMNEAYKAAQLNGFALSAGHAFYLASRGTAEALGLQDKVGSIEVGKEADLAVLNLKSTPIIEYRMKYARDIHEALFVQMTLGDDRAIAATYIAGKQVYPA</sequence>
<dbReference type="Gene3D" id="3.20.20.140">
    <property type="entry name" value="Metal-dependent hydrolases"/>
    <property type="match status" value="1"/>
</dbReference>
<organism evidence="10 11">
    <name type="scientific">Crenobacter caeni</name>
    <dbReference type="NCBI Taxonomy" id="2705474"/>
    <lineage>
        <taxon>Bacteria</taxon>
        <taxon>Pseudomonadati</taxon>
        <taxon>Pseudomonadota</taxon>
        <taxon>Betaproteobacteria</taxon>
        <taxon>Neisseriales</taxon>
        <taxon>Neisseriaceae</taxon>
        <taxon>Crenobacter</taxon>
    </lineage>
</organism>
<keyword evidence="11" id="KW-1185">Reference proteome</keyword>
<comment type="function">
    <text evidence="8">Catalyzes the hydrolytic deamination of guanine, producing xanthine and ammonia.</text>
</comment>
<dbReference type="UniPathway" id="UPA00603">
    <property type="reaction ID" value="UER00660"/>
</dbReference>
<name>A0A6B2KTN6_9NEIS</name>
<dbReference type="SUPFAM" id="SSF51556">
    <property type="entry name" value="Metallo-dependent hydrolases"/>
    <property type="match status" value="1"/>
</dbReference>
<keyword evidence="5 8" id="KW-0378">Hydrolase</keyword>
<protein>
    <recommendedName>
        <fullName evidence="3 7">Guanine deaminase</fullName>
        <shortName evidence="8">Guanase</shortName>
        <ecNumber evidence="3 7">3.5.4.3</ecNumber>
    </recommendedName>
    <alternativeName>
        <fullName evidence="8">Guanine aminohydrolase</fullName>
    </alternativeName>
</protein>